<gene>
    <name evidence="4" type="ORF">FRZ40_29845</name>
    <name evidence="3" type="ORF">V4C56_32355</name>
</gene>
<proteinExistence type="predicted"/>
<dbReference type="EMBL" id="JAZHGA010000032">
    <property type="protein sequence ID" value="MEM5344303.1"/>
    <property type="molecule type" value="Genomic_DNA"/>
</dbReference>
<protein>
    <submittedName>
        <fullName evidence="4">Uncharacterized protein</fullName>
    </submittedName>
</protein>
<evidence type="ECO:0000313" key="3">
    <source>
        <dbReference type="EMBL" id="MEM5344303.1"/>
    </source>
</evidence>
<evidence type="ECO:0000313" key="5">
    <source>
        <dbReference type="Proteomes" id="UP000321776"/>
    </source>
</evidence>
<dbReference type="AlphaFoldDB" id="A0A5C6VMT4"/>
<dbReference type="Proteomes" id="UP001481677">
    <property type="component" value="Unassembled WGS sequence"/>
</dbReference>
<dbReference type="EMBL" id="VOQS01000003">
    <property type="protein sequence ID" value="TXC84478.1"/>
    <property type="molecule type" value="Genomic_DNA"/>
</dbReference>
<sequence length="296" mass="32147">MIRKGFVTAKRKALFLAVWCTVLWASPGNAAISERAHAGLPDPHSALASPATPEMSNLDRTLTQNGIAPGSAKAHMLTAWFEMVLHDPDIAMRMGGGPALLERIFLDEGKREALMSSGLARVTPQVRLLYLQLFTRLLDEFVPVNCFGLVDMNAVMNHITLGEMSDADAALYLQLLYRVLVSSMSDAPVRLPTPQEYAGAMEELSRAIVIELDADTASLDRYGAYTRRPSTATPSDVCWTTRVTLHAIAKMPESARDIIFLTAITASHVGAFANPAEEGPGQVPRDSGKRMDEGIP</sequence>
<feature type="signal peptide" evidence="2">
    <location>
        <begin position="1"/>
        <end position="30"/>
    </location>
</feature>
<organism evidence="4 5">
    <name type="scientific">Paraburkholderia azotifigens</name>
    <dbReference type="NCBI Taxonomy" id="2057004"/>
    <lineage>
        <taxon>Bacteria</taxon>
        <taxon>Pseudomonadati</taxon>
        <taxon>Pseudomonadota</taxon>
        <taxon>Betaproteobacteria</taxon>
        <taxon>Burkholderiales</taxon>
        <taxon>Burkholderiaceae</taxon>
        <taxon>Paraburkholderia</taxon>
    </lineage>
</organism>
<reference evidence="4 5" key="1">
    <citation type="journal article" date="2018" name="Int. J. Syst. Evol. Microbiol.">
        <title>Paraburkholderia azotifigens sp. nov., a nitrogen-fixing bacterium isolated from paddy soil.</title>
        <authorList>
            <person name="Choi G.M."/>
            <person name="Im W.T."/>
        </authorList>
    </citation>
    <scope>NUCLEOTIDE SEQUENCE [LARGE SCALE GENOMIC DNA]</scope>
    <source>
        <strain evidence="4 5">NF 2-5-3</strain>
    </source>
</reference>
<accession>A0A5C6VMT4</accession>
<evidence type="ECO:0000256" key="2">
    <source>
        <dbReference type="SAM" id="SignalP"/>
    </source>
</evidence>
<evidence type="ECO:0000313" key="4">
    <source>
        <dbReference type="EMBL" id="TXC84478.1"/>
    </source>
</evidence>
<name>A0A5C6VMT4_9BURK</name>
<evidence type="ECO:0000256" key="1">
    <source>
        <dbReference type="SAM" id="MobiDB-lite"/>
    </source>
</evidence>
<comment type="caution">
    <text evidence="4">The sequence shown here is derived from an EMBL/GenBank/DDBJ whole genome shotgun (WGS) entry which is preliminary data.</text>
</comment>
<keyword evidence="2" id="KW-0732">Signal</keyword>
<feature type="compositionally biased region" description="Basic and acidic residues" evidence="1">
    <location>
        <begin position="286"/>
        <end position="296"/>
    </location>
</feature>
<dbReference type="RefSeq" id="WP_147236501.1">
    <property type="nucleotide sequence ID" value="NZ_JAZHFZ010000045.1"/>
</dbReference>
<reference evidence="4" key="2">
    <citation type="submission" date="2019-08" db="EMBL/GenBank/DDBJ databases">
        <authorList>
            <person name="Im W.-T."/>
        </authorList>
    </citation>
    <scope>NUCLEOTIDE SEQUENCE</scope>
    <source>
        <strain evidence="4">NF 2-5-3</strain>
    </source>
</reference>
<feature type="chain" id="PRO_5023139537" evidence="2">
    <location>
        <begin position="31"/>
        <end position="296"/>
    </location>
</feature>
<dbReference type="Proteomes" id="UP000321776">
    <property type="component" value="Unassembled WGS sequence"/>
</dbReference>
<keyword evidence="6" id="KW-1185">Reference proteome</keyword>
<evidence type="ECO:0000313" key="6">
    <source>
        <dbReference type="Proteomes" id="UP001481677"/>
    </source>
</evidence>
<reference evidence="3 6" key="3">
    <citation type="submission" date="2024-01" db="EMBL/GenBank/DDBJ databases">
        <title>The diversity of rhizobia nodulating Mimosa spp. in eleven states of Brazil covering several biomes is determined by host plant, location, and edaphic factors.</title>
        <authorList>
            <person name="Rouws L."/>
            <person name="Barauna A."/>
            <person name="Beukes C."/>
            <person name="De Faria S.M."/>
            <person name="Gross E."/>
            <person name="Dos Reis Junior F.B."/>
            <person name="Simon M."/>
            <person name="Maluk M."/>
            <person name="Odee D.W."/>
            <person name="Kenicer G."/>
            <person name="Young J.P.W."/>
            <person name="Reis V.M."/>
            <person name="Zilli J."/>
            <person name="James E.K."/>
        </authorList>
    </citation>
    <scope>NUCLEOTIDE SEQUENCE [LARGE SCALE GENOMIC DNA]</scope>
    <source>
        <strain evidence="3 6">JPY530</strain>
    </source>
</reference>
<feature type="region of interest" description="Disordered" evidence="1">
    <location>
        <begin position="273"/>
        <end position="296"/>
    </location>
</feature>